<comment type="catalytic activity">
    <reaction evidence="1">
        <text>[protein]-peptidylproline (omega=180) = [protein]-peptidylproline (omega=0)</text>
        <dbReference type="Rhea" id="RHEA:16237"/>
        <dbReference type="Rhea" id="RHEA-COMP:10747"/>
        <dbReference type="Rhea" id="RHEA-COMP:10748"/>
        <dbReference type="ChEBI" id="CHEBI:83833"/>
        <dbReference type="ChEBI" id="CHEBI:83834"/>
        <dbReference type="EC" id="5.2.1.8"/>
    </reaction>
</comment>
<dbReference type="SUPFAM" id="SSF54534">
    <property type="entry name" value="FKBP-like"/>
    <property type="match status" value="1"/>
</dbReference>
<dbReference type="GO" id="GO:0003755">
    <property type="term" value="F:peptidyl-prolyl cis-trans isomerase activity"/>
    <property type="evidence" value="ECO:0007669"/>
    <property type="project" value="UniProtKB-KW"/>
</dbReference>
<dbReference type="InterPro" id="IPR046357">
    <property type="entry name" value="PPIase_dom_sf"/>
</dbReference>
<protein>
    <recommendedName>
        <fullName evidence="2">peptidylprolyl isomerase</fullName>
        <ecNumber evidence="2">5.2.1.8</ecNumber>
    </recommendedName>
</protein>
<comment type="caution">
    <text evidence="7">The sequence shown here is derived from an EMBL/GenBank/DDBJ whole genome shotgun (WGS) entry which is preliminary data.</text>
</comment>
<evidence type="ECO:0000256" key="3">
    <source>
        <dbReference type="ARBA" id="ARBA00022729"/>
    </source>
</evidence>
<reference evidence="7" key="1">
    <citation type="journal article" date="2013" name="Environ. Microbiol.">
        <title>Microbiota from the distal guts of lean and obese adolescents exhibit partial functional redundancy besides clear differences in community structure.</title>
        <authorList>
            <person name="Ferrer M."/>
            <person name="Ruiz A."/>
            <person name="Lanza F."/>
            <person name="Haange S.B."/>
            <person name="Oberbach A."/>
            <person name="Till H."/>
            <person name="Bargiela R."/>
            <person name="Campoy C."/>
            <person name="Segura M.T."/>
            <person name="Richter M."/>
            <person name="von Bergen M."/>
            <person name="Seifert J."/>
            <person name="Suarez A."/>
        </authorList>
    </citation>
    <scope>NUCLEOTIDE SEQUENCE</scope>
</reference>
<dbReference type="AlphaFoldDB" id="K1SAR4"/>
<dbReference type="EMBL" id="AJWZ01009599">
    <property type="protein sequence ID" value="EKC50855.1"/>
    <property type="molecule type" value="Genomic_DNA"/>
</dbReference>
<gene>
    <name evidence="7" type="ORF">OBE_13932</name>
</gene>
<keyword evidence="5 7" id="KW-0413">Isomerase</keyword>
<dbReference type="InterPro" id="IPR023058">
    <property type="entry name" value="PPIase_PpiC_CS"/>
</dbReference>
<evidence type="ECO:0000256" key="2">
    <source>
        <dbReference type="ARBA" id="ARBA00013194"/>
    </source>
</evidence>
<sequence>MKAMLSLDYKRDLAIKDYVKEKVVTDEEVTTYYDTKVIGDVKASHILIKPNAKDSDSEETKTKKENEAKKKAEEIIKKLDNGEDFAKLAKKYSDDKGTASKGGNLGYFNMDDDFEENFVSAAAALKKGAYSKEPVKTKYGYEIILKVDEKDKKKKDDLESTIRQTLADEKIKEDSSTTTYYKRLRDWRESKGLKFEDKELKKMYDKYMKTLTKEDENE</sequence>
<proteinExistence type="predicted"/>
<keyword evidence="4" id="KW-0697">Rotamase</keyword>
<dbReference type="Pfam" id="PF13616">
    <property type="entry name" value="Rotamase_3"/>
    <property type="match status" value="1"/>
</dbReference>
<evidence type="ECO:0000256" key="5">
    <source>
        <dbReference type="ARBA" id="ARBA00023235"/>
    </source>
</evidence>
<dbReference type="PANTHER" id="PTHR47245">
    <property type="entry name" value="PEPTIDYLPROLYL ISOMERASE"/>
    <property type="match status" value="1"/>
</dbReference>
<feature type="domain" description="PpiC" evidence="6">
    <location>
        <begin position="38"/>
        <end position="148"/>
    </location>
</feature>
<dbReference type="InterPro" id="IPR000297">
    <property type="entry name" value="PPIase_PpiC"/>
</dbReference>
<evidence type="ECO:0000256" key="4">
    <source>
        <dbReference type="ARBA" id="ARBA00023110"/>
    </source>
</evidence>
<dbReference type="InterPro" id="IPR050245">
    <property type="entry name" value="PrsA_foldase"/>
</dbReference>
<evidence type="ECO:0000256" key="1">
    <source>
        <dbReference type="ARBA" id="ARBA00000971"/>
    </source>
</evidence>
<evidence type="ECO:0000259" key="6">
    <source>
        <dbReference type="PROSITE" id="PS50198"/>
    </source>
</evidence>
<accession>K1SAR4</accession>
<dbReference type="PROSITE" id="PS50198">
    <property type="entry name" value="PPIC_PPIASE_2"/>
    <property type="match status" value="1"/>
</dbReference>
<dbReference type="Gene3D" id="3.10.50.40">
    <property type="match status" value="1"/>
</dbReference>
<evidence type="ECO:0000313" key="7">
    <source>
        <dbReference type="EMBL" id="EKC50855.1"/>
    </source>
</evidence>
<dbReference type="PANTHER" id="PTHR47245:SF1">
    <property type="entry name" value="FOLDASE PROTEIN PRSA"/>
    <property type="match status" value="1"/>
</dbReference>
<keyword evidence="3" id="KW-0732">Signal</keyword>
<organism evidence="7">
    <name type="scientific">human gut metagenome</name>
    <dbReference type="NCBI Taxonomy" id="408170"/>
    <lineage>
        <taxon>unclassified sequences</taxon>
        <taxon>metagenomes</taxon>
        <taxon>organismal metagenomes</taxon>
    </lineage>
</organism>
<dbReference type="EC" id="5.2.1.8" evidence="2"/>
<name>K1SAR4_9ZZZZ</name>
<dbReference type="PROSITE" id="PS01096">
    <property type="entry name" value="PPIC_PPIASE_1"/>
    <property type="match status" value="1"/>
</dbReference>